<reference evidence="4" key="1">
    <citation type="journal article" date="2023" name="bioRxiv">
        <title>Improved chromosome-level genome assembly for marigold (Tagetes erecta).</title>
        <authorList>
            <person name="Jiang F."/>
            <person name="Yuan L."/>
            <person name="Wang S."/>
            <person name="Wang H."/>
            <person name="Xu D."/>
            <person name="Wang A."/>
            <person name="Fan W."/>
        </authorList>
    </citation>
    <scope>NUCLEOTIDE SEQUENCE</scope>
    <source>
        <strain evidence="4">WSJ</strain>
        <tissue evidence="4">Leaf</tissue>
    </source>
</reference>
<dbReference type="PROSITE" id="PS50994">
    <property type="entry name" value="INTEGRASE"/>
    <property type="match status" value="1"/>
</dbReference>
<dbReference type="GO" id="GO:0003676">
    <property type="term" value="F:nucleic acid binding"/>
    <property type="evidence" value="ECO:0007669"/>
    <property type="project" value="InterPro"/>
</dbReference>
<keyword evidence="1" id="KW-0645">Protease</keyword>
<dbReference type="InterPro" id="IPR012337">
    <property type="entry name" value="RNaseH-like_sf"/>
</dbReference>
<dbReference type="GO" id="GO:0008233">
    <property type="term" value="F:peptidase activity"/>
    <property type="evidence" value="ECO:0007669"/>
    <property type="project" value="UniProtKB-KW"/>
</dbReference>
<feature type="region of interest" description="Disordered" evidence="2">
    <location>
        <begin position="226"/>
        <end position="252"/>
    </location>
</feature>
<dbReference type="Pfam" id="PF13976">
    <property type="entry name" value="gag_pre-integrs"/>
    <property type="match status" value="1"/>
</dbReference>
<dbReference type="InterPro" id="IPR054722">
    <property type="entry name" value="PolX-like_BBD"/>
</dbReference>
<sequence>MATSSNDSTLSMNNLLHSITIRLSPNNYLLWRNQMIPLFAYQDLTDHIDGSRNAPPMQITTDGNPSSNPAYTAWLAADRCATIILNASLTEEAVAETIGSTTARQIWSSLEAAYSNTSVERVHHLKDILRTISKGSESLAEYNRRFKSYCDQLAAIGNQPEEAEKRHWYLCGLGASFEGFSTAIRASGCTPSLRELMAQAESHDSFLKSIHASSIAPVVFTAESSNRNNTRGNFRSNRGGRNGGRGRGRRPPHCQLCRTDGHYANQCPSLAQYATKASPTDSDIAKAFHAQCNIGTPIPDWFVDTGATDHMTNNPDVVPNATPFHGPGMVTFGNGGKLPITHIGSTTISPNDRLTRRVMAQGRCDNGLYILDPAPQAFVAVSQNKASFELWHQRLGHVSYDTISTLNNDNCLFVTSLLPKPILCSACEMAKSSRLPFPINNQRALNILDLVHCDLWGPSPVTSHDGYRYYVLFVDDHSRFTWLYPLRAKSEFHNILGIFLKLVQTQFSTKLKTLQTDGGTEFLNQHVRRTLQDNGTFHRISCPYTPQQNGRVERKHRHVVETGLAMMFNSCVPSTYWVEAFSTAVYIINRLPTKVLESKSPFELVFSRKPTYNNLRTFGCRVYPYLRDYAQHKLSPRSLPCIFLGYSSQYKGYCCLEPSTSRLYISRHAKFEETQFPFASNTLTTDTTNLPLSTFLEEFTLPKIPSVITKSAPLPPPKSPCTLCMDPSPTHIHTTNDNPNPTTPTSPNTESPTPQTPTSPSTTSDQPPSPLVNDPLPSSDPQINIPQPQLHPMQTRSRSGIFKPKYPFDTSHYALHSSLLTSNDPKSFKTASSNPRWMDAMKQELDALSNLLGRSNVYFRDF</sequence>
<dbReference type="Pfam" id="PF00665">
    <property type="entry name" value="rve"/>
    <property type="match status" value="1"/>
</dbReference>
<dbReference type="PANTHER" id="PTHR42648:SF26">
    <property type="entry name" value="INTEGRASE CATALYTIC DOMAIN-CONTAINING PROTEIN"/>
    <property type="match status" value="1"/>
</dbReference>
<dbReference type="AlphaFoldDB" id="A0AAD8JQ61"/>
<evidence type="ECO:0000256" key="1">
    <source>
        <dbReference type="ARBA" id="ARBA00022670"/>
    </source>
</evidence>
<organism evidence="4 5">
    <name type="scientific">Tagetes erecta</name>
    <name type="common">African marigold</name>
    <dbReference type="NCBI Taxonomy" id="13708"/>
    <lineage>
        <taxon>Eukaryota</taxon>
        <taxon>Viridiplantae</taxon>
        <taxon>Streptophyta</taxon>
        <taxon>Embryophyta</taxon>
        <taxon>Tracheophyta</taxon>
        <taxon>Spermatophyta</taxon>
        <taxon>Magnoliopsida</taxon>
        <taxon>eudicotyledons</taxon>
        <taxon>Gunneridae</taxon>
        <taxon>Pentapetalae</taxon>
        <taxon>asterids</taxon>
        <taxon>campanulids</taxon>
        <taxon>Asterales</taxon>
        <taxon>Asteraceae</taxon>
        <taxon>Asteroideae</taxon>
        <taxon>Heliantheae alliance</taxon>
        <taxon>Tageteae</taxon>
        <taxon>Tagetes</taxon>
    </lineage>
</organism>
<evidence type="ECO:0000256" key="2">
    <source>
        <dbReference type="SAM" id="MobiDB-lite"/>
    </source>
</evidence>
<evidence type="ECO:0000259" key="3">
    <source>
        <dbReference type="PROSITE" id="PS50994"/>
    </source>
</evidence>
<keyword evidence="1" id="KW-0378">Hydrolase</keyword>
<dbReference type="PANTHER" id="PTHR42648">
    <property type="entry name" value="TRANSPOSASE, PUTATIVE-RELATED"/>
    <property type="match status" value="1"/>
</dbReference>
<dbReference type="InterPro" id="IPR025724">
    <property type="entry name" value="GAG-pre-integrase_dom"/>
</dbReference>
<dbReference type="Pfam" id="PF14223">
    <property type="entry name" value="Retrotran_gag_2"/>
    <property type="match status" value="1"/>
</dbReference>
<feature type="compositionally biased region" description="Polar residues" evidence="2">
    <location>
        <begin position="779"/>
        <end position="798"/>
    </location>
</feature>
<feature type="compositionally biased region" description="Low complexity" evidence="2">
    <location>
        <begin position="735"/>
        <end position="766"/>
    </location>
</feature>
<evidence type="ECO:0000313" key="5">
    <source>
        <dbReference type="Proteomes" id="UP001229421"/>
    </source>
</evidence>
<gene>
    <name evidence="4" type="ORF">QVD17_40643</name>
</gene>
<keyword evidence="5" id="KW-1185">Reference proteome</keyword>
<feature type="region of interest" description="Disordered" evidence="2">
    <location>
        <begin position="719"/>
        <end position="801"/>
    </location>
</feature>
<dbReference type="InterPro" id="IPR001584">
    <property type="entry name" value="Integrase_cat-core"/>
</dbReference>
<dbReference type="SUPFAM" id="SSF57756">
    <property type="entry name" value="Retrovirus zinc finger-like domains"/>
    <property type="match status" value="1"/>
</dbReference>
<comment type="caution">
    <text evidence="4">The sequence shown here is derived from an EMBL/GenBank/DDBJ whole genome shotgun (WGS) entry which is preliminary data.</text>
</comment>
<proteinExistence type="predicted"/>
<dbReference type="Pfam" id="PF25597">
    <property type="entry name" value="SH3_retrovirus"/>
    <property type="match status" value="1"/>
</dbReference>
<feature type="domain" description="Integrase catalytic" evidence="3">
    <location>
        <begin position="434"/>
        <end position="609"/>
    </location>
</feature>
<dbReference type="GO" id="GO:0015074">
    <property type="term" value="P:DNA integration"/>
    <property type="evidence" value="ECO:0007669"/>
    <property type="project" value="InterPro"/>
</dbReference>
<dbReference type="GO" id="GO:0006508">
    <property type="term" value="P:proteolysis"/>
    <property type="evidence" value="ECO:0007669"/>
    <property type="project" value="UniProtKB-KW"/>
</dbReference>
<protein>
    <recommendedName>
        <fullName evidence="3">Integrase catalytic domain-containing protein</fullName>
    </recommendedName>
</protein>
<feature type="compositionally biased region" description="Low complexity" evidence="2">
    <location>
        <begin position="226"/>
        <end position="239"/>
    </location>
</feature>
<dbReference type="SUPFAM" id="SSF53098">
    <property type="entry name" value="Ribonuclease H-like"/>
    <property type="match status" value="1"/>
</dbReference>
<dbReference type="Gene3D" id="3.30.420.10">
    <property type="entry name" value="Ribonuclease H-like superfamily/Ribonuclease H"/>
    <property type="match status" value="1"/>
</dbReference>
<name>A0AAD8JQ61_TARER</name>
<dbReference type="Pfam" id="PF22936">
    <property type="entry name" value="Pol_BBD"/>
    <property type="match status" value="1"/>
</dbReference>
<dbReference type="InterPro" id="IPR036875">
    <property type="entry name" value="Znf_CCHC_sf"/>
</dbReference>
<dbReference type="InterPro" id="IPR039537">
    <property type="entry name" value="Retrotran_Ty1/copia-like"/>
</dbReference>
<dbReference type="GO" id="GO:0008270">
    <property type="term" value="F:zinc ion binding"/>
    <property type="evidence" value="ECO:0007669"/>
    <property type="project" value="InterPro"/>
</dbReference>
<dbReference type="Proteomes" id="UP001229421">
    <property type="component" value="Unassembled WGS sequence"/>
</dbReference>
<dbReference type="InterPro" id="IPR036397">
    <property type="entry name" value="RNaseH_sf"/>
</dbReference>
<dbReference type="InterPro" id="IPR057670">
    <property type="entry name" value="SH3_retrovirus"/>
</dbReference>
<evidence type="ECO:0000313" key="4">
    <source>
        <dbReference type="EMBL" id="KAK1408669.1"/>
    </source>
</evidence>
<accession>A0AAD8JQ61</accession>
<dbReference type="EMBL" id="JAUHHV010000011">
    <property type="protein sequence ID" value="KAK1408669.1"/>
    <property type="molecule type" value="Genomic_DNA"/>
</dbReference>